<dbReference type="OrthoDB" id="1668230at2759"/>
<dbReference type="Gene3D" id="1.10.510.10">
    <property type="entry name" value="Transferase(Phosphotransferase) domain 1"/>
    <property type="match status" value="1"/>
</dbReference>
<dbReference type="Gene3D" id="1.10.472.80">
    <property type="entry name" value="Ypt/Rab-GAP domain of gyp1p, domain 3"/>
    <property type="match status" value="1"/>
</dbReference>
<dbReference type="EMBL" id="KI965481">
    <property type="protein sequence ID" value="EUD65272.1"/>
    <property type="molecule type" value="Genomic_DNA"/>
</dbReference>
<sequence>MFHQRCKSSEFLLGIQSYSLDEGKRKRIKKNDKAKSKGRGEVPSERTEKGDHQNKYSSIASKFEKVKTLSHPNVCSYFSLCRREDDFVLSSEYYSLSLYDLLREEEMDSVDLKCVRRALKGGGGRGVIRSEVVGGEVAVRGKHCSSLPYEGNTPRRKLIDAQTTKQIVQQILSAVHYLHSKEIKLLNLTLKDVLVTPKGEIKIHNYCLSYLFGNYFCRPPDRCDNFVRSLLRLPLPQTDTMTNVKGEEEEGEGKGGEKRRPTRMNIPRADNPFVSNALYFPPFFLLNDLANGKKRAPPNYDVLKHVDVFTVGIIILQLVNGIFHFDFLVTNCQPVCDESTSEKNPLLNEFHEIVGTLQGMRQQSEEASLPSGRRTDGDETSLYIDKPAEGEGMLEKVKTIFVFLLYTKVYQLLSDVSAAQEISLLGMNVYVLFRAFGKEHHQGSGKRSAKRSPKNNAKKSAHVNLLTYRVVKILIELLLNVKVTIRFVKWVEKILSEFFTLHVLKQNVEKIMYQGDTENEKIFFFNLLHKCLSLRGSEKNSSSSLLSHPYFYPRGSVPTWPGSTSVVMKQWGREQQQGRTPEQGKTASNFLPHSKEEKKFEATHYDHYKHYNPYVVEYVRSNLREDQLKSRHFIVTKDIHLWFDMLYKMDYFNELLYLNGVNNACSILRLPYIVYTKKKHFYELFFFRFYKLLLLGRYQGVLNVYSHLVRGNSNVRCSGRTGSFGCTDRKVKCRAELFTGGTCTNGYTFCVKGRRFLMGGKNKLGSITQAGVPFMRDKTSENNRLQTNVYPFDGVAVAKEEQRYRDVTPNHLGEVATHEEGTSHSFFFNIPTEAKYTSLPLRDSGAKRVLGVRLVEFYDALEDAYRLVHSKVESGGCDPVNNVTCVYEKDHSFLHQYSLHIKLQKLLTLDPLNSDELEKEVRRGFPAHMRGIAYLTLLGYKYYLLVRQAPGKKNKIRRLICEARLKEEGAELSVKQLGESPLVGGLTRETQQGNSSENSGSKRRIYHSSGNIDRSNDRDGGVGDAKEGTIHNHPFARDKSSLQYFLQKRRKYNDLVGSPQIGKRMLTVELLLKIKLGVRNKHLRSLLLPLCLLYYDSTYLCYKCSKRVVQNYLLDLYSSGKKWREFAYTFNCLLSYYAPELTLFFFKNDINVERVVYSWVCSLFSNFFDAQKFFWLLDRILTQPRCYLFFVCVSILIYLKRHIVMNMSRDNFYKNIFLLSRLVNLNFVLKTSMDMFTSSPMTQVQFPQVDSSLGEERNTQEGAKNPTNPAADRLENQRAHINYLPYLLGDANWVRYYVHKDTFTVYWKKGGSISPGRVNGNGARGGQAPSKGMTILTKKNGLVGRTNIKSLRGRASEAEKLTLQKLKLAKLKLKKIKSKKLNGDNWGESGDSASLLSPAVAQGDQREDTQRGKTKTRSVAHHCELFLRNYKINKKIKDLSEFSHYGTDVLTNYKCEDKKMGKKKKIKNKSSESKCVYYKLTKKNVKKRFKREDLVRLCNFPMFPFVYVTNLAKELSLDNYLIVDMRSPEEFKKKRLKHSVHVNTFLINFKKGVYINYTDGSDEVDTHLKTIILAFSRSIFDFDAIYNFLNLKIKRLTILWGGLDCAFSGLPASCFT</sequence>
<evidence type="ECO:0000259" key="3">
    <source>
        <dbReference type="PROSITE" id="PS50206"/>
    </source>
</evidence>
<dbReference type="GO" id="GO:0005634">
    <property type="term" value="C:nucleus"/>
    <property type="evidence" value="ECO:0007669"/>
    <property type="project" value="TreeGrafter"/>
</dbReference>
<feature type="compositionally biased region" description="Polar residues" evidence="1">
    <location>
        <begin position="988"/>
        <end position="999"/>
    </location>
</feature>
<feature type="region of interest" description="Disordered" evidence="1">
    <location>
        <begin position="360"/>
        <end position="381"/>
    </location>
</feature>
<evidence type="ECO:0000256" key="1">
    <source>
        <dbReference type="SAM" id="MobiDB-lite"/>
    </source>
</evidence>
<keyword evidence="4" id="KW-0418">Kinase</keyword>
<dbReference type="RefSeq" id="XP_008818206.1">
    <property type="nucleotide sequence ID" value="XM_008819984.1"/>
</dbReference>
<dbReference type="GeneID" id="20039675"/>
<dbReference type="PROSITE" id="PS50011">
    <property type="entry name" value="PROTEIN_KINASE_DOM"/>
    <property type="match status" value="1"/>
</dbReference>
<dbReference type="GO" id="GO:0005524">
    <property type="term" value="F:ATP binding"/>
    <property type="evidence" value="ECO:0007669"/>
    <property type="project" value="InterPro"/>
</dbReference>
<dbReference type="SUPFAM" id="SSF47923">
    <property type="entry name" value="Ypt/Rab-GAP domain of gyp1p"/>
    <property type="match status" value="1"/>
</dbReference>
<dbReference type="VEuPathDB" id="PlasmoDB:C922_04401"/>
<feature type="domain" description="Protein kinase" evidence="2">
    <location>
        <begin position="1"/>
        <end position="551"/>
    </location>
</feature>
<dbReference type="SUPFAM" id="SSF56112">
    <property type="entry name" value="Protein kinase-like (PK-like)"/>
    <property type="match status" value="1"/>
</dbReference>
<feature type="domain" description="Rhodanese" evidence="3">
    <location>
        <begin position="1516"/>
        <end position="1542"/>
    </location>
</feature>
<accession>W6ZWU7</accession>
<keyword evidence="4" id="KW-0808">Transferase</keyword>
<feature type="compositionally biased region" description="Basic and acidic residues" evidence="1">
    <location>
        <begin position="31"/>
        <end position="54"/>
    </location>
</feature>
<dbReference type="InterPro" id="IPR035969">
    <property type="entry name" value="Rab-GAP_TBC_sf"/>
</dbReference>
<gene>
    <name evidence="4" type="ORF">C922_04401</name>
</gene>
<dbReference type="Proteomes" id="UP000030640">
    <property type="component" value="Unassembled WGS sequence"/>
</dbReference>
<protein>
    <submittedName>
        <fullName evidence="4">Serine/threonine protein kinase</fullName>
    </submittedName>
</protein>
<feature type="region of interest" description="Disordered" evidence="1">
    <location>
        <begin position="24"/>
        <end position="54"/>
    </location>
</feature>
<feature type="compositionally biased region" description="Basic and acidic residues" evidence="1">
    <location>
        <begin position="1014"/>
        <end position="1029"/>
    </location>
</feature>
<feature type="region of interest" description="Disordered" evidence="1">
    <location>
        <begin position="243"/>
        <end position="267"/>
    </location>
</feature>
<keyword evidence="5" id="KW-1185">Reference proteome</keyword>
<dbReference type="InterPro" id="IPR001763">
    <property type="entry name" value="Rhodanese-like_dom"/>
</dbReference>
<dbReference type="InterPro" id="IPR000719">
    <property type="entry name" value="Prot_kinase_dom"/>
</dbReference>
<feature type="region of interest" description="Disordered" evidence="1">
    <location>
        <begin position="983"/>
        <end position="1029"/>
    </location>
</feature>
<dbReference type="PROSITE" id="PS50206">
    <property type="entry name" value="RHODANESE_3"/>
    <property type="match status" value="1"/>
</dbReference>
<evidence type="ECO:0000313" key="4">
    <source>
        <dbReference type="EMBL" id="EUD65272.1"/>
    </source>
</evidence>
<dbReference type="PANTHER" id="PTHR24345">
    <property type="entry name" value="SERINE/THREONINE-PROTEIN KINASE PLK"/>
    <property type="match status" value="1"/>
</dbReference>
<evidence type="ECO:0000259" key="2">
    <source>
        <dbReference type="PROSITE" id="PS50011"/>
    </source>
</evidence>
<dbReference type="Pfam" id="PF07714">
    <property type="entry name" value="PK_Tyr_Ser-Thr"/>
    <property type="match status" value="1"/>
</dbReference>
<reference evidence="4 5" key="1">
    <citation type="submission" date="2013-02" db="EMBL/GenBank/DDBJ databases">
        <title>The Genome Sequence of Plasmodium inui San Antonio 1.</title>
        <authorList>
            <consortium name="The Broad Institute Genome Sequencing Platform"/>
            <consortium name="The Broad Institute Genome Sequencing Center for Infectious Disease"/>
            <person name="Neafsey D."/>
            <person name="Cheeseman I."/>
            <person name="Volkman S."/>
            <person name="Adams J."/>
            <person name="Walker B."/>
            <person name="Young S.K."/>
            <person name="Zeng Q."/>
            <person name="Gargeya S."/>
            <person name="Fitzgerald M."/>
            <person name="Haas B."/>
            <person name="Abouelleil A."/>
            <person name="Alvarado L."/>
            <person name="Arachchi H.M."/>
            <person name="Berlin A.M."/>
            <person name="Chapman S.B."/>
            <person name="Dewar J."/>
            <person name="Goldberg J."/>
            <person name="Griggs A."/>
            <person name="Gujja S."/>
            <person name="Hansen M."/>
            <person name="Howarth C."/>
            <person name="Imamovic A."/>
            <person name="Larimer J."/>
            <person name="McCowan C."/>
            <person name="Murphy C."/>
            <person name="Neiman D."/>
            <person name="Pearson M."/>
            <person name="Priest M."/>
            <person name="Roberts A."/>
            <person name="Saif S."/>
            <person name="Shea T."/>
            <person name="Sisk P."/>
            <person name="Sykes S."/>
            <person name="Wortman J."/>
            <person name="Nusbaum C."/>
            <person name="Birren B."/>
        </authorList>
    </citation>
    <scope>NUCLEOTIDE SEQUENCE [LARGE SCALE GENOMIC DNA]</scope>
    <source>
        <strain evidence="4 5">San Antonio 1</strain>
    </source>
</reference>
<keyword evidence="4" id="KW-0723">Serine/threonine-protein kinase</keyword>
<evidence type="ECO:0000313" key="5">
    <source>
        <dbReference type="Proteomes" id="UP000030640"/>
    </source>
</evidence>
<dbReference type="CDD" id="cd00158">
    <property type="entry name" value="RHOD"/>
    <property type="match status" value="1"/>
</dbReference>
<dbReference type="PANTHER" id="PTHR24345:SF87">
    <property type="entry name" value="TBC1 DOMAIN CONTAINING KINASE"/>
    <property type="match status" value="1"/>
</dbReference>
<dbReference type="InterPro" id="IPR011009">
    <property type="entry name" value="Kinase-like_dom_sf"/>
</dbReference>
<name>W6ZWU7_9APIC</name>
<organism evidence="4 5">
    <name type="scientific">Plasmodium inui San Antonio 1</name>
    <dbReference type="NCBI Taxonomy" id="1237626"/>
    <lineage>
        <taxon>Eukaryota</taxon>
        <taxon>Sar</taxon>
        <taxon>Alveolata</taxon>
        <taxon>Apicomplexa</taxon>
        <taxon>Aconoidasida</taxon>
        <taxon>Haemosporida</taxon>
        <taxon>Plasmodiidae</taxon>
        <taxon>Plasmodium</taxon>
        <taxon>Plasmodium (Plasmodium)</taxon>
    </lineage>
</organism>
<dbReference type="GO" id="GO:0004674">
    <property type="term" value="F:protein serine/threonine kinase activity"/>
    <property type="evidence" value="ECO:0007669"/>
    <property type="project" value="UniProtKB-KW"/>
</dbReference>
<dbReference type="Pfam" id="PF00566">
    <property type="entry name" value="RabGAP-TBC"/>
    <property type="match status" value="1"/>
</dbReference>
<dbReference type="InterPro" id="IPR001245">
    <property type="entry name" value="Ser-Thr/Tyr_kinase_cat_dom"/>
</dbReference>
<proteinExistence type="predicted"/>
<dbReference type="InterPro" id="IPR000195">
    <property type="entry name" value="Rab-GAP-TBC_dom"/>
</dbReference>